<dbReference type="PANTHER" id="PTHR45662">
    <property type="entry name" value="PHOSPHATIDYLINOSITIDE PHOSPHATASE SAC1"/>
    <property type="match status" value="1"/>
</dbReference>
<evidence type="ECO:0000256" key="6">
    <source>
        <dbReference type="ARBA" id="ARBA00041911"/>
    </source>
</evidence>
<dbReference type="GO" id="GO:0005783">
    <property type="term" value="C:endoplasmic reticulum"/>
    <property type="evidence" value="ECO:0007669"/>
    <property type="project" value="TreeGrafter"/>
</dbReference>
<evidence type="ECO:0000256" key="5">
    <source>
        <dbReference type="ARBA" id="ARBA00041396"/>
    </source>
</evidence>
<dbReference type="GO" id="GO:0004438">
    <property type="term" value="F:phosphatidylinositol-3-phosphate phosphatase activity"/>
    <property type="evidence" value="ECO:0007669"/>
    <property type="project" value="UniProtKB-EC"/>
</dbReference>
<evidence type="ECO:0000313" key="10">
    <source>
        <dbReference type="Proteomes" id="UP000192247"/>
    </source>
</evidence>
<feature type="transmembrane region" description="Helical" evidence="7">
    <location>
        <begin position="200"/>
        <end position="221"/>
    </location>
</feature>
<dbReference type="PANTHER" id="PTHR45662:SF2">
    <property type="entry name" value="PHOSPHATIDYLINOSITOL-3-PHOSPHATASE SAC1"/>
    <property type="match status" value="1"/>
</dbReference>
<dbReference type="GO" id="GO:0043812">
    <property type="term" value="F:phosphatidylinositol-4-phosphate phosphatase activity"/>
    <property type="evidence" value="ECO:0007669"/>
    <property type="project" value="TreeGrafter"/>
</dbReference>
<evidence type="ECO:0000313" key="9">
    <source>
        <dbReference type="EMBL" id="OQR69341.1"/>
    </source>
</evidence>
<reference evidence="9 10" key="1">
    <citation type="journal article" date="2017" name="Gigascience">
        <title>Draft genome of the honey bee ectoparasitic mite, Tropilaelaps mercedesae, is shaped by the parasitic life history.</title>
        <authorList>
            <person name="Dong X."/>
            <person name="Armstrong S.D."/>
            <person name="Xia D."/>
            <person name="Makepeace B.L."/>
            <person name="Darby A.C."/>
            <person name="Kadowaki T."/>
        </authorList>
    </citation>
    <scope>NUCLEOTIDE SEQUENCE [LARGE SCALE GENOMIC DNA]</scope>
    <source>
        <strain evidence="9">Wuxi-XJTLU</strain>
    </source>
</reference>
<comment type="catalytic activity">
    <reaction evidence="2">
        <text>a 1,2-diacyl-sn-glycero-3-phospho-(1D-myo-inositol-3-phosphate) + H2O = a 1,2-diacyl-sn-glycero-3-phospho-(1D-myo-inositol) + phosphate</text>
        <dbReference type="Rhea" id="RHEA:12316"/>
        <dbReference type="ChEBI" id="CHEBI:15377"/>
        <dbReference type="ChEBI" id="CHEBI:43474"/>
        <dbReference type="ChEBI" id="CHEBI:57880"/>
        <dbReference type="ChEBI" id="CHEBI:58088"/>
        <dbReference type="EC" id="3.1.3.64"/>
    </reaction>
    <physiologicalReaction direction="left-to-right" evidence="2">
        <dbReference type="Rhea" id="RHEA:12317"/>
    </physiologicalReaction>
</comment>
<dbReference type="OrthoDB" id="405996at2759"/>
<dbReference type="EC" id="3.1.3.64" evidence="1"/>
<keyword evidence="7" id="KW-0812">Transmembrane</keyword>
<evidence type="ECO:0000256" key="7">
    <source>
        <dbReference type="SAM" id="Phobius"/>
    </source>
</evidence>
<dbReference type="EMBL" id="MNPL01021419">
    <property type="protein sequence ID" value="OQR69341.1"/>
    <property type="molecule type" value="Genomic_DNA"/>
</dbReference>
<dbReference type="InterPro" id="IPR002013">
    <property type="entry name" value="SAC_dom"/>
</dbReference>
<evidence type="ECO:0000256" key="2">
    <source>
        <dbReference type="ARBA" id="ARBA00036631"/>
    </source>
</evidence>
<evidence type="ECO:0000256" key="4">
    <source>
        <dbReference type="ARBA" id="ARBA00040795"/>
    </source>
</evidence>
<comment type="catalytic activity">
    <reaction evidence="3">
        <text>a 1,2-diacyl-sn-glycero-3-phospho-(1D-myo-inositol 4-phosphate) + H2O = a 1,2-diacyl-sn-glycero-3-phospho-(1D-myo-inositol) + phosphate</text>
        <dbReference type="Rhea" id="RHEA:55652"/>
        <dbReference type="ChEBI" id="CHEBI:15377"/>
        <dbReference type="ChEBI" id="CHEBI:43474"/>
        <dbReference type="ChEBI" id="CHEBI:57880"/>
        <dbReference type="ChEBI" id="CHEBI:58178"/>
    </reaction>
    <physiologicalReaction direction="left-to-right" evidence="3">
        <dbReference type="Rhea" id="RHEA:55653"/>
    </physiologicalReaction>
</comment>
<feature type="transmembrane region" description="Helical" evidence="7">
    <location>
        <begin position="227"/>
        <end position="247"/>
    </location>
</feature>
<accession>A0A1V9X7J9</accession>
<keyword evidence="7" id="KW-1133">Transmembrane helix</keyword>
<dbReference type="PROSITE" id="PS50275">
    <property type="entry name" value="SAC"/>
    <property type="match status" value="1"/>
</dbReference>
<evidence type="ECO:0000256" key="1">
    <source>
        <dbReference type="ARBA" id="ARBA00013038"/>
    </source>
</evidence>
<name>A0A1V9X7J9_9ACAR</name>
<dbReference type="InParanoid" id="A0A1V9X7J9"/>
<protein>
    <recommendedName>
        <fullName evidence="4">Phosphatidylinositol-3-phosphatase SAC1</fullName>
        <ecNumber evidence="1">3.1.3.64</ecNumber>
    </recommendedName>
    <alternativeName>
        <fullName evidence="6">Phosphatidylinositol-4-phosphate phosphatase</fullName>
    </alternativeName>
    <alternativeName>
        <fullName evidence="5">Suppressor of actin mutations 1-like protein</fullName>
    </alternativeName>
</protein>
<dbReference type="Proteomes" id="UP000192247">
    <property type="component" value="Unassembled WGS sequence"/>
</dbReference>
<dbReference type="AlphaFoldDB" id="A0A1V9X7J9"/>
<organism evidence="9 10">
    <name type="scientific">Tropilaelaps mercedesae</name>
    <dbReference type="NCBI Taxonomy" id="418985"/>
    <lineage>
        <taxon>Eukaryota</taxon>
        <taxon>Metazoa</taxon>
        <taxon>Ecdysozoa</taxon>
        <taxon>Arthropoda</taxon>
        <taxon>Chelicerata</taxon>
        <taxon>Arachnida</taxon>
        <taxon>Acari</taxon>
        <taxon>Parasitiformes</taxon>
        <taxon>Mesostigmata</taxon>
        <taxon>Gamasina</taxon>
        <taxon>Dermanyssoidea</taxon>
        <taxon>Laelapidae</taxon>
        <taxon>Tropilaelaps</taxon>
    </lineage>
</organism>
<gene>
    <name evidence="9" type="ORF">BIW11_04388</name>
</gene>
<dbReference type="GO" id="GO:0046856">
    <property type="term" value="P:phosphatidylinositol dephosphorylation"/>
    <property type="evidence" value="ECO:0007669"/>
    <property type="project" value="TreeGrafter"/>
</dbReference>
<evidence type="ECO:0000259" key="8">
    <source>
        <dbReference type="PROSITE" id="PS50275"/>
    </source>
</evidence>
<dbReference type="STRING" id="418985.A0A1V9X7J9"/>
<keyword evidence="10" id="KW-1185">Reference proteome</keyword>
<proteinExistence type="predicted"/>
<sequence length="276" mass="31544">MGNPNIRYEPFDFHVECKGMRYDRLKILIDRIADSMEAFNFYMELNDESTQGAVRSRQQTGVFRTNCIDCLDRTNVVQSLIARRSLVDQLMAHQAISSLSELDGDSELENTLRLIWADNGDICSVQYAGTGALKADYTRTGKRTMLGVARDGWRSAVRYIKNNFFDGQRQDAIELILGNHRLDEIDARRQLSRPQLPPDVFLAPLVLAVLVFLLPLLVILGPSREQATTLLFFIVLLWAPSVAFLCFKIKANRMLYIDKPRWLKPIAPVVHDSFRH</sequence>
<keyword evidence="7" id="KW-0472">Membrane</keyword>
<comment type="caution">
    <text evidence="9">The sequence shown here is derived from an EMBL/GenBank/DDBJ whole genome shotgun (WGS) entry which is preliminary data.</text>
</comment>
<feature type="domain" description="SAC" evidence="8">
    <location>
        <begin position="1"/>
        <end position="129"/>
    </location>
</feature>
<evidence type="ECO:0000256" key="3">
    <source>
        <dbReference type="ARBA" id="ARBA00036807"/>
    </source>
</evidence>